<dbReference type="OrthoDB" id="10537019at2759"/>
<keyword evidence="3" id="KW-1185">Reference proteome</keyword>
<evidence type="ECO:0000313" key="2">
    <source>
        <dbReference type="EMBL" id="KAH1092263.1"/>
    </source>
</evidence>
<gene>
    <name evidence="2" type="ORF">J1N35_019520</name>
</gene>
<protein>
    <recommendedName>
        <fullName evidence="4">Transposase MuDR plant domain-containing protein</fullName>
    </recommendedName>
</protein>
<evidence type="ECO:0008006" key="4">
    <source>
        <dbReference type="Google" id="ProtNLM"/>
    </source>
</evidence>
<dbReference type="EMBL" id="JAIQCV010000006">
    <property type="protein sequence ID" value="KAH1092263.1"/>
    <property type="molecule type" value="Genomic_DNA"/>
</dbReference>
<dbReference type="AlphaFoldDB" id="A0A9D3VSP2"/>
<evidence type="ECO:0000256" key="1">
    <source>
        <dbReference type="SAM" id="MobiDB-lite"/>
    </source>
</evidence>
<reference evidence="2 3" key="1">
    <citation type="journal article" date="2021" name="Plant Biotechnol. J.">
        <title>Multi-omics assisted identification of the key and species-specific regulatory components of drought-tolerant mechanisms in Gossypium stocksii.</title>
        <authorList>
            <person name="Yu D."/>
            <person name="Ke L."/>
            <person name="Zhang D."/>
            <person name="Wu Y."/>
            <person name="Sun Y."/>
            <person name="Mei J."/>
            <person name="Sun J."/>
            <person name="Sun Y."/>
        </authorList>
    </citation>
    <scope>NUCLEOTIDE SEQUENCE [LARGE SCALE GENOMIC DNA]</scope>
    <source>
        <strain evidence="3">cv. E1</strain>
        <tissue evidence="2">Leaf</tissue>
    </source>
</reference>
<sequence length="204" mass="23442">MGFPDKGDSPIRTDDVILTTCTNEGTSNPGHVTEVDNEEGYKTNNGLIWEFKPDEESGSKGEGSDNIGRTHPDFTTYAPPPYMLNVDLDVEFGLEFPELTHRRLNYTSSSLNVDDLQVGNEFSSKDVFVAVVKWYNIKYGVNFHVTKSRSEKYEVKCAKMTVYVRKKIMSSVRKKTRFWIIKKYNVPYTYVVASMSQDYLKKWD</sequence>
<feature type="region of interest" description="Disordered" evidence="1">
    <location>
        <begin position="52"/>
        <end position="71"/>
    </location>
</feature>
<comment type="caution">
    <text evidence="2">The sequence shown here is derived from an EMBL/GenBank/DDBJ whole genome shotgun (WGS) entry which is preliminary data.</text>
</comment>
<proteinExistence type="predicted"/>
<dbReference type="Proteomes" id="UP000828251">
    <property type="component" value="Unassembled WGS sequence"/>
</dbReference>
<accession>A0A9D3VSP2</accession>
<name>A0A9D3VSP2_9ROSI</name>
<organism evidence="2 3">
    <name type="scientific">Gossypium stocksii</name>
    <dbReference type="NCBI Taxonomy" id="47602"/>
    <lineage>
        <taxon>Eukaryota</taxon>
        <taxon>Viridiplantae</taxon>
        <taxon>Streptophyta</taxon>
        <taxon>Embryophyta</taxon>
        <taxon>Tracheophyta</taxon>
        <taxon>Spermatophyta</taxon>
        <taxon>Magnoliopsida</taxon>
        <taxon>eudicotyledons</taxon>
        <taxon>Gunneridae</taxon>
        <taxon>Pentapetalae</taxon>
        <taxon>rosids</taxon>
        <taxon>malvids</taxon>
        <taxon>Malvales</taxon>
        <taxon>Malvaceae</taxon>
        <taxon>Malvoideae</taxon>
        <taxon>Gossypium</taxon>
    </lineage>
</organism>
<evidence type="ECO:0000313" key="3">
    <source>
        <dbReference type="Proteomes" id="UP000828251"/>
    </source>
</evidence>